<keyword evidence="1" id="KW-0489">Methyltransferase</keyword>
<evidence type="ECO:0000313" key="5">
    <source>
        <dbReference type="EMBL" id="MBA0684144.1"/>
    </source>
</evidence>
<comment type="caution">
    <text evidence="5">The sequence shown here is derived from an EMBL/GenBank/DDBJ whole genome shotgun (WGS) entry which is preliminary data.</text>
</comment>
<keyword evidence="3" id="KW-0949">S-adenosyl-L-methionine</keyword>
<reference evidence="5 6" key="1">
    <citation type="journal article" date="2019" name="Genome Biol. Evol.">
        <title>Insights into the evolution of the New World diploid cottons (Gossypium, subgenus Houzingenia) based on genome sequencing.</title>
        <authorList>
            <person name="Grover C.E."/>
            <person name="Arick M.A. 2nd"/>
            <person name="Thrash A."/>
            <person name="Conover J.L."/>
            <person name="Sanders W.S."/>
            <person name="Peterson D.G."/>
            <person name="Frelichowski J.E."/>
            <person name="Scheffler J.A."/>
            <person name="Scheffler B.E."/>
            <person name="Wendel J.F."/>
        </authorList>
    </citation>
    <scope>NUCLEOTIDE SEQUENCE [LARGE SCALE GENOMIC DNA]</scope>
    <source>
        <strain evidence="5">185</strain>
        <tissue evidence="5">Leaf</tissue>
    </source>
</reference>
<dbReference type="GO" id="GO:0008171">
    <property type="term" value="F:O-methyltransferase activity"/>
    <property type="evidence" value="ECO:0007669"/>
    <property type="project" value="InterPro"/>
</dbReference>
<dbReference type="Gene3D" id="3.40.50.150">
    <property type="entry name" value="Vaccinia Virus protein VP39"/>
    <property type="match status" value="1"/>
</dbReference>
<sequence length="132" mass="14760">WILHDWSDDHCLKLLKNCYNAIPKDGKVIVVEAVVPVVPEANAYLRSITQLDVLMMAQNPGGKERTKSEFEALATKAGFSGIRYECFACNYWIMEADFMAKLSRDSRQELHSFNTLPAGCGLVGNGCRIYLA</sequence>
<dbReference type="Pfam" id="PF00891">
    <property type="entry name" value="Methyltransf_2"/>
    <property type="match status" value="1"/>
</dbReference>
<dbReference type="AlphaFoldDB" id="A0A7J8XB36"/>
<evidence type="ECO:0000256" key="3">
    <source>
        <dbReference type="ARBA" id="ARBA00022691"/>
    </source>
</evidence>
<accession>A0A7J8XB36</accession>
<dbReference type="SUPFAM" id="SSF53335">
    <property type="entry name" value="S-adenosyl-L-methionine-dependent methyltransferases"/>
    <property type="match status" value="1"/>
</dbReference>
<evidence type="ECO:0000313" key="6">
    <source>
        <dbReference type="Proteomes" id="UP000593577"/>
    </source>
</evidence>
<evidence type="ECO:0000256" key="1">
    <source>
        <dbReference type="ARBA" id="ARBA00022603"/>
    </source>
</evidence>
<dbReference type="PROSITE" id="PS51683">
    <property type="entry name" value="SAM_OMT_II"/>
    <property type="match status" value="1"/>
</dbReference>
<name>A0A7J8XB36_GOSAI</name>
<dbReference type="InterPro" id="IPR001077">
    <property type="entry name" value="COMT_C"/>
</dbReference>
<proteinExistence type="predicted"/>
<dbReference type="Proteomes" id="UP000593577">
    <property type="component" value="Unassembled WGS sequence"/>
</dbReference>
<gene>
    <name evidence="5" type="ORF">Goari_025745</name>
</gene>
<dbReference type="EMBL" id="JABFAA010000006">
    <property type="protein sequence ID" value="MBA0684144.1"/>
    <property type="molecule type" value="Genomic_DNA"/>
</dbReference>
<feature type="domain" description="O-methyltransferase C-terminal" evidence="4">
    <location>
        <begin position="1"/>
        <end position="80"/>
    </location>
</feature>
<dbReference type="InterPro" id="IPR016461">
    <property type="entry name" value="COMT-like"/>
</dbReference>
<organism evidence="5 6">
    <name type="scientific">Gossypium aridum</name>
    <name type="common">American cotton</name>
    <name type="synonym">Erioxylum aridum</name>
    <dbReference type="NCBI Taxonomy" id="34290"/>
    <lineage>
        <taxon>Eukaryota</taxon>
        <taxon>Viridiplantae</taxon>
        <taxon>Streptophyta</taxon>
        <taxon>Embryophyta</taxon>
        <taxon>Tracheophyta</taxon>
        <taxon>Spermatophyta</taxon>
        <taxon>Magnoliopsida</taxon>
        <taxon>eudicotyledons</taxon>
        <taxon>Gunneridae</taxon>
        <taxon>Pentapetalae</taxon>
        <taxon>rosids</taxon>
        <taxon>malvids</taxon>
        <taxon>Malvales</taxon>
        <taxon>Malvaceae</taxon>
        <taxon>Malvoideae</taxon>
        <taxon>Gossypium</taxon>
    </lineage>
</organism>
<keyword evidence="6" id="KW-1185">Reference proteome</keyword>
<feature type="non-terminal residue" evidence="5">
    <location>
        <position position="1"/>
    </location>
</feature>
<protein>
    <recommendedName>
        <fullName evidence="4">O-methyltransferase C-terminal domain-containing protein</fullName>
    </recommendedName>
</protein>
<evidence type="ECO:0000259" key="4">
    <source>
        <dbReference type="Pfam" id="PF00891"/>
    </source>
</evidence>
<dbReference type="GO" id="GO:0032259">
    <property type="term" value="P:methylation"/>
    <property type="evidence" value="ECO:0007669"/>
    <property type="project" value="UniProtKB-KW"/>
</dbReference>
<dbReference type="InterPro" id="IPR029063">
    <property type="entry name" value="SAM-dependent_MTases_sf"/>
</dbReference>
<dbReference type="PANTHER" id="PTHR11746">
    <property type="entry name" value="O-METHYLTRANSFERASE"/>
    <property type="match status" value="1"/>
</dbReference>
<evidence type="ECO:0000256" key="2">
    <source>
        <dbReference type="ARBA" id="ARBA00022679"/>
    </source>
</evidence>
<keyword evidence="2" id="KW-0808">Transferase</keyword>